<dbReference type="SUPFAM" id="SSF48264">
    <property type="entry name" value="Cytochrome P450"/>
    <property type="match status" value="1"/>
</dbReference>
<comment type="similarity">
    <text evidence="1">Belongs to the cytochrome P450 family.</text>
</comment>
<organism evidence="2 3">
    <name type="scientific">Anas zonorhyncha</name>
    <name type="common">Eastern spot-billed duck</name>
    <dbReference type="NCBI Taxonomy" id="75864"/>
    <lineage>
        <taxon>Eukaryota</taxon>
        <taxon>Metazoa</taxon>
        <taxon>Chordata</taxon>
        <taxon>Craniata</taxon>
        <taxon>Vertebrata</taxon>
        <taxon>Euteleostomi</taxon>
        <taxon>Archelosauria</taxon>
        <taxon>Archosauria</taxon>
        <taxon>Dinosauria</taxon>
        <taxon>Saurischia</taxon>
        <taxon>Theropoda</taxon>
        <taxon>Coelurosauria</taxon>
        <taxon>Aves</taxon>
        <taxon>Neognathae</taxon>
        <taxon>Galloanserae</taxon>
        <taxon>Anseriformes</taxon>
        <taxon>Anatidae</taxon>
        <taxon>Anatinae</taxon>
        <taxon>Anas</taxon>
    </lineage>
</organism>
<dbReference type="InterPro" id="IPR036396">
    <property type="entry name" value="Cyt_P450_sf"/>
</dbReference>
<evidence type="ECO:0000313" key="2">
    <source>
        <dbReference type="Ensembl" id="ENSAZOP00000017531.1"/>
    </source>
</evidence>
<dbReference type="InterPro" id="IPR050196">
    <property type="entry name" value="Cytochrome_P450_Monoox"/>
</dbReference>
<protein>
    <submittedName>
        <fullName evidence="2">Uncharacterized protein</fullName>
    </submittedName>
</protein>
<dbReference type="Pfam" id="PF00067">
    <property type="entry name" value="p450"/>
    <property type="match status" value="1"/>
</dbReference>
<dbReference type="InterPro" id="IPR001128">
    <property type="entry name" value="Cyt_P450"/>
</dbReference>
<proteinExistence type="inferred from homology"/>
<dbReference type="AlphaFoldDB" id="A0A8B9V318"/>
<keyword evidence="3" id="KW-1185">Reference proteome</keyword>
<dbReference type="GO" id="GO:0005506">
    <property type="term" value="F:iron ion binding"/>
    <property type="evidence" value="ECO:0007669"/>
    <property type="project" value="InterPro"/>
</dbReference>
<accession>A0A8B9V318</accession>
<dbReference type="Proteomes" id="UP000694549">
    <property type="component" value="Unplaced"/>
</dbReference>
<reference evidence="2" key="1">
    <citation type="submission" date="2025-08" db="UniProtKB">
        <authorList>
            <consortium name="Ensembl"/>
        </authorList>
    </citation>
    <scope>IDENTIFICATION</scope>
</reference>
<dbReference type="Ensembl" id="ENSAZOT00000018831.1">
    <property type="protein sequence ID" value="ENSAZOP00000017531.1"/>
    <property type="gene ID" value="ENSAZOG00000011368.1"/>
</dbReference>
<dbReference type="GO" id="GO:0016705">
    <property type="term" value="F:oxidoreductase activity, acting on paired donors, with incorporation or reduction of molecular oxygen"/>
    <property type="evidence" value="ECO:0007669"/>
    <property type="project" value="InterPro"/>
</dbReference>
<dbReference type="GO" id="GO:0004497">
    <property type="term" value="F:monooxygenase activity"/>
    <property type="evidence" value="ECO:0007669"/>
    <property type="project" value="InterPro"/>
</dbReference>
<sequence>HEKKKKKRVITQNESNFHGWALSHPTPKPAHGELQPAFMCNSPATYPPALAWVHSCRTLQIWHGILTLNGTKWSQHRKLLAPAFHYNVLKSYMALMSDSVNVLLDKWEKRSVAVHELSCLVSKRIQAIPYRDAFYGWTRQGCRFQDACKLAYAHTDKVIKERKLLLSSDKELDNIQKKRHLDFLDIQGSSVSSSFLCCVLEVSTTHQRVCTVACSQLEWGCWSGP</sequence>
<dbReference type="Gene3D" id="1.10.630.10">
    <property type="entry name" value="Cytochrome P450"/>
    <property type="match status" value="1"/>
</dbReference>
<dbReference type="GO" id="GO:0020037">
    <property type="term" value="F:heme binding"/>
    <property type="evidence" value="ECO:0007669"/>
    <property type="project" value="InterPro"/>
</dbReference>
<evidence type="ECO:0000313" key="3">
    <source>
        <dbReference type="Proteomes" id="UP000694549"/>
    </source>
</evidence>
<dbReference type="PANTHER" id="PTHR24291:SF201">
    <property type="entry name" value="CYTOCHROME P450, FAMILY 4, SUBFAMILY B, POLYPEPTIDE 7"/>
    <property type="match status" value="1"/>
</dbReference>
<evidence type="ECO:0000256" key="1">
    <source>
        <dbReference type="ARBA" id="ARBA00010617"/>
    </source>
</evidence>
<dbReference type="PANTHER" id="PTHR24291">
    <property type="entry name" value="CYTOCHROME P450 FAMILY 4"/>
    <property type="match status" value="1"/>
</dbReference>
<name>A0A8B9V318_9AVES</name>
<reference evidence="2" key="2">
    <citation type="submission" date="2025-09" db="UniProtKB">
        <authorList>
            <consortium name="Ensembl"/>
        </authorList>
    </citation>
    <scope>IDENTIFICATION</scope>
</reference>